<comment type="cofactor">
    <cofactor evidence="1 10">
        <name>Mg(2+)</name>
        <dbReference type="ChEBI" id="CHEBI:18420"/>
    </cofactor>
</comment>
<evidence type="ECO:0000256" key="13">
    <source>
        <dbReference type="RuleBase" id="RU003785"/>
    </source>
</evidence>
<proteinExistence type="inferred from homology"/>
<dbReference type="NCBIfam" id="TIGR00174">
    <property type="entry name" value="miaA"/>
    <property type="match status" value="1"/>
</dbReference>
<dbReference type="SUPFAM" id="SSF52540">
    <property type="entry name" value="P-loop containing nucleoside triphosphate hydrolases"/>
    <property type="match status" value="2"/>
</dbReference>
<evidence type="ECO:0000256" key="3">
    <source>
        <dbReference type="ARBA" id="ARBA00005842"/>
    </source>
</evidence>
<dbReference type="EC" id="2.5.1.75" evidence="10"/>
<evidence type="ECO:0000256" key="7">
    <source>
        <dbReference type="ARBA" id="ARBA00022840"/>
    </source>
</evidence>
<comment type="caution">
    <text evidence="10">Lacks conserved residue(s) required for the propagation of feature annotation.</text>
</comment>
<dbReference type="EMBL" id="JAUMVS010000232">
    <property type="protein sequence ID" value="MDO4842604.1"/>
    <property type="molecule type" value="Genomic_DNA"/>
</dbReference>
<dbReference type="AlphaFoldDB" id="A0AA43RIV1"/>
<protein>
    <recommendedName>
        <fullName evidence="10">tRNA dimethylallyltransferase</fullName>
        <ecNumber evidence="10">2.5.1.75</ecNumber>
    </recommendedName>
    <alternativeName>
        <fullName evidence="10">Dimethylallyl diphosphate:tRNA dimethylallyltransferase</fullName>
        <shortName evidence="10">DMAPP:tRNA dimethylallyltransferase</shortName>
        <shortName evidence="10">DMATase</shortName>
    </alternativeName>
    <alternativeName>
        <fullName evidence="10">Isopentenyl-diphosphate:tRNA isopentenyltransferase</fullName>
        <shortName evidence="10">IPP transferase</shortName>
        <shortName evidence="10">IPPT</shortName>
        <shortName evidence="10">IPTase</shortName>
    </alternativeName>
</protein>
<feature type="region of interest" description="Interaction with substrate tRNA" evidence="10">
    <location>
        <begin position="28"/>
        <end position="31"/>
    </location>
</feature>
<dbReference type="Gene3D" id="3.40.50.300">
    <property type="entry name" value="P-loop containing nucleotide triphosphate hydrolases"/>
    <property type="match status" value="1"/>
</dbReference>
<comment type="similarity">
    <text evidence="3 10 13">Belongs to the IPP transferase family.</text>
</comment>
<evidence type="ECO:0000256" key="6">
    <source>
        <dbReference type="ARBA" id="ARBA00022741"/>
    </source>
</evidence>
<evidence type="ECO:0000313" key="14">
    <source>
        <dbReference type="EMBL" id="MDO4842604.1"/>
    </source>
</evidence>
<evidence type="ECO:0000313" key="15">
    <source>
        <dbReference type="Proteomes" id="UP001168575"/>
    </source>
</evidence>
<keyword evidence="15" id="KW-1185">Reference proteome</keyword>
<dbReference type="PANTHER" id="PTHR11088">
    <property type="entry name" value="TRNA DIMETHYLALLYLTRANSFERASE"/>
    <property type="match status" value="1"/>
</dbReference>
<dbReference type="GO" id="GO:0006400">
    <property type="term" value="P:tRNA modification"/>
    <property type="evidence" value="ECO:0007669"/>
    <property type="project" value="TreeGrafter"/>
</dbReference>
<dbReference type="Pfam" id="PF01715">
    <property type="entry name" value="IPPT"/>
    <property type="match status" value="1"/>
</dbReference>
<evidence type="ECO:0000256" key="8">
    <source>
        <dbReference type="ARBA" id="ARBA00022842"/>
    </source>
</evidence>
<dbReference type="InterPro" id="IPR027417">
    <property type="entry name" value="P-loop_NTPase"/>
</dbReference>
<evidence type="ECO:0000256" key="11">
    <source>
        <dbReference type="RuleBase" id="RU003783"/>
    </source>
</evidence>
<evidence type="ECO:0000256" key="4">
    <source>
        <dbReference type="ARBA" id="ARBA00022679"/>
    </source>
</evidence>
<feature type="site" description="Interaction with substrate tRNA" evidence="10">
    <location>
        <position position="117"/>
    </location>
</feature>
<dbReference type="InterPro" id="IPR039657">
    <property type="entry name" value="Dimethylallyltransferase"/>
</dbReference>
<comment type="catalytic activity">
    <reaction evidence="9 10 11">
        <text>adenosine(37) in tRNA + dimethylallyl diphosphate = N(6)-dimethylallyladenosine(37) in tRNA + diphosphate</text>
        <dbReference type="Rhea" id="RHEA:26482"/>
        <dbReference type="Rhea" id="RHEA-COMP:10162"/>
        <dbReference type="Rhea" id="RHEA-COMP:10375"/>
        <dbReference type="ChEBI" id="CHEBI:33019"/>
        <dbReference type="ChEBI" id="CHEBI:57623"/>
        <dbReference type="ChEBI" id="CHEBI:74411"/>
        <dbReference type="ChEBI" id="CHEBI:74415"/>
        <dbReference type="EC" id="2.5.1.75"/>
    </reaction>
</comment>
<sequence>MVGPTASGKSELAQRICEEQNGEVISADSMQIYRGLDIGTGKVLTHEMRVTHHGIDIVDPGVTYSAALFQNYARNCIEDIQTRGKTAVLCGGTGFYVRSVIDDYDFSEGEQDNNPVRAKYQAIAESKSNMEMWELLKANDEESASVIEPNDVKRVIRALELFERGESYAKNREELKNIPEKIPSVWLGLKVDRDILAKRISNRVDKMVEDGLVDEVKSLLDSGFREALCSPKAIGYREIIDYLDGNITLERAIENIKTNSRRYAKRQRTWFRAEKRINWIDADVPDFDSLTKESLSIINRYN</sequence>
<feature type="site" description="Interaction with substrate tRNA" evidence="10">
    <location>
        <position position="93"/>
    </location>
</feature>
<comment type="function">
    <text evidence="2 10 12">Catalyzes the transfer of a dimethylallyl group onto the adenine at position 37 in tRNAs that read codons beginning with uridine, leading to the formation of N6-(dimethylallyl)adenosine (i(6)A).</text>
</comment>
<keyword evidence="4 10" id="KW-0808">Transferase</keyword>
<dbReference type="GO" id="GO:0005524">
    <property type="term" value="F:ATP binding"/>
    <property type="evidence" value="ECO:0007669"/>
    <property type="project" value="UniProtKB-UniRule"/>
</dbReference>
<evidence type="ECO:0000256" key="12">
    <source>
        <dbReference type="RuleBase" id="RU003784"/>
    </source>
</evidence>
<keyword evidence="5 10" id="KW-0819">tRNA processing</keyword>
<evidence type="ECO:0000256" key="10">
    <source>
        <dbReference type="HAMAP-Rule" id="MF_00185"/>
    </source>
</evidence>
<accession>A0AA43RIV1</accession>
<dbReference type="PANTHER" id="PTHR11088:SF60">
    <property type="entry name" value="TRNA DIMETHYLALLYLTRANSFERASE"/>
    <property type="match status" value="1"/>
</dbReference>
<keyword evidence="6 10" id="KW-0547">Nucleotide-binding</keyword>
<feature type="binding site" evidence="10">
    <location>
        <begin position="3"/>
        <end position="10"/>
    </location>
    <ligand>
        <name>ATP</name>
        <dbReference type="ChEBI" id="CHEBI:30616"/>
    </ligand>
</feature>
<gene>
    <name evidence="10 14" type="primary">miaA</name>
    <name evidence="14" type="ORF">Q3982_08030</name>
</gene>
<reference evidence="14" key="1">
    <citation type="submission" date="2023-07" db="EMBL/GenBank/DDBJ databases">
        <title>Between Cages and Wild: Unraveling the Impact of Captivity on Animal Microbiomes and Antimicrobial Resistance.</title>
        <authorList>
            <person name="Schmartz G.P."/>
            <person name="Rehner J."/>
            <person name="Schuff M.J."/>
            <person name="Becker S.L."/>
            <person name="Kravczyk M."/>
            <person name="Gurevich A."/>
            <person name="Francke R."/>
            <person name="Mueller R."/>
            <person name="Keller V."/>
            <person name="Keller A."/>
        </authorList>
    </citation>
    <scope>NUCLEOTIDE SEQUENCE</scope>
    <source>
        <strain evidence="14">S12M_St_49</strain>
    </source>
</reference>
<dbReference type="InterPro" id="IPR018022">
    <property type="entry name" value="IPT"/>
</dbReference>
<keyword evidence="8 10" id="KW-0460">Magnesium</keyword>
<organism evidence="14 15">
    <name type="scientific">Phoenicibacter congonensis</name>
    <dbReference type="NCBI Taxonomy" id="1944646"/>
    <lineage>
        <taxon>Bacteria</taxon>
        <taxon>Bacillati</taxon>
        <taxon>Actinomycetota</taxon>
        <taxon>Coriobacteriia</taxon>
        <taxon>Eggerthellales</taxon>
        <taxon>Eggerthellaceae</taxon>
        <taxon>Phoenicibacter</taxon>
    </lineage>
</organism>
<dbReference type="Gene3D" id="1.10.20.140">
    <property type="match status" value="1"/>
</dbReference>
<evidence type="ECO:0000256" key="1">
    <source>
        <dbReference type="ARBA" id="ARBA00001946"/>
    </source>
</evidence>
<dbReference type="GO" id="GO:0052381">
    <property type="term" value="F:tRNA dimethylallyltransferase activity"/>
    <property type="evidence" value="ECO:0007669"/>
    <property type="project" value="UniProtKB-UniRule"/>
</dbReference>
<evidence type="ECO:0000256" key="2">
    <source>
        <dbReference type="ARBA" id="ARBA00003213"/>
    </source>
</evidence>
<comment type="caution">
    <text evidence="14">The sequence shown here is derived from an EMBL/GenBank/DDBJ whole genome shotgun (WGS) entry which is preliminary data.</text>
</comment>
<keyword evidence="7 10" id="KW-0067">ATP-binding</keyword>
<evidence type="ECO:0000256" key="9">
    <source>
        <dbReference type="ARBA" id="ARBA00049563"/>
    </source>
</evidence>
<name>A0AA43RIV1_9ACTN</name>
<comment type="subunit">
    <text evidence="10">Monomer.</text>
</comment>
<dbReference type="HAMAP" id="MF_00185">
    <property type="entry name" value="IPP_trans"/>
    <property type="match status" value="1"/>
</dbReference>
<evidence type="ECO:0000256" key="5">
    <source>
        <dbReference type="ARBA" id="ARBA00022694"/>
    </source>
</evidence>
<dbReference type="Proteomes" id="UP001168575">
    <property type="component" value="Unassembled WGS sequence"/>
</dbReference>
<feature type="binding site" evidence="10">
    <location>
        <begin position="5"/>
        <end position="10"/>
    </location>
    <ligand>
        <name>substrate</name>
    </ligand>
</feature>